<dbReference type="EMBL" id="SKFG01000002">
    <property type="protein sequence ID" value="TCZ80060.1"/>
    <property type="molecule type" value="Genomic_DNA"/>
</dbReference>
<dbReference type="PANTHER" id="PTHR39336:SF1">
    <property type="entry name" value="PYRIDOXAMINE PHOSPHATE OXIDASE FAMILY PROTEIN (AFU_ORTHOLOGUE AFUA_6G11440)"/>
    <property type="match status" value="1"/>
</dbReference>
<dbReference type="SUPFAM" id="SSF50475">
    <property type="entry name" value="FMN-binding split barrel"/>
    <property type="match status" value="1"/>
</dbReference>
<sequence length="192" mass="21290">MGKLFTAIEPDHEEFINMQKMFFVGSAPLDAEGHVNLSPKGYDVFRIISPTEVAYLDLTGSGNETSAHLDENGRITIMFIALEGQPMVLRLYGKGQVILPGTTRWEELIGKFDPIPGARQIIYAELHAVKTSCGFSVPFFQYEGERDTLKKWAVVKGEQGLVNYHREKNSTSMDGIVTPIGRTLGEPEGVID</sequence>
<name>A0A4R4EL49_9BACL</name>
<dbReference type="Gene3D" id="2.30.110.10">
    <property type="entry name" value="Electron Transport, Fmn-binding Protein, Chain A"/>
    <property type="match status" value="1"/>
</dbReference>
<reference evidence="2 3" key="1">
    <citation type="submission" date="2019-03" db="EMBL/GenBank/DDBJ databases">
        <authorList>
            <person name="Kim M.K.M."/>
        </authorList>
    </citation>
    <scope>NUCLEOTIDE SEQUENCE [LARGE SCALE GENOMIC DNA]</scope>
    <source>
        <strain evidence="2 3">18JY21-1</strain>
    </source>
</reference>
<comment type="caution">
    <text evidence="2">The sequence shown here is derived from an EMBL/GenBank/DDBJ whole genome shotgun (WGS) entry which is preliminary data.</text>
</comment>
<organism evidence="2 3">
    <name type="scientific">Paenibacillus albiflavus</name>
    <dbReference type="NCBI Taxonomy" id="2545760"/>
    <lineage>
        <taxon>Bacteria</taxon>
        <taxon>Bacillati</taxon>
        <taxon>Bacillota</taxon>
        <taxon>Bacilli</taxon>
        <taxon>Bacillales</taxon>
        <taxon>Paenibacillaceae</taxon>
        <taxon>Paenibacillus</taxon>
    </lineage>
</organism>
<dbReference type="Pfam" id="PF01243">
    <property type="entry name" value="PNPOx_N"/>
    <property type="match status" value="1"/>
</dbReference>
<feature type="domain" description="Pyridoxamine 5'-phosphate oxidase N-terminal" evidence="1">
    <location>
        <begin position="9"/>
        <end position="132"/>
    </location>
</feature>
<dbReference type="OrthoDB" id="115989at2"/>
<dbReference type="InterPro" id="IPR011576">
    <property type="entry name" value="Pyridox_Oxase_N"/>
</dbReference>
<evidence type="ECO:0000313" key="3">
    <source>
        <dbReference type="Proteomes" id="UP000295418"/>
    </source>
</evidence>
<proteinExistence type="predicted"/>
<dbReference type="InterPro" id="IPR012349">
    <property type="entry name" value="Split_barrel_FMN-bd"/>
</dbReference>
<dbReference type="Proteomes" id="UP000295418">
    <property type="component" value="Unassembled WGS sequence"/>
</dbReference>
<accession>A0A4R4EL49</accession>
<dbReference type="RefSeq" id="WP_132416707.1">
    <property type="nucleotide sequence ID" value="NZ_SKFG01000002.1"/>
</dbReference>
<protein>
    <submittedName>
        <fullName evidence="2">Pyridoxamine 5'-phosphate oxidase family protein</fullName>
    </submittedName>
</protein>
<keyword evidence="3" id="KW-1185">Reference proteome</keyword>
<evidence type="ECO:0000259" key="1">
    <source>
        <dbReference type="Pfam" id="PF01243"/>
    </source>
</evidence>
<dbReference type="AlphaFoldDB" id="A0A4R4EL49"/>
<gene>
    <name evidence="2" type="ORF">E0485_04175</name>
</gene>
<evidence type="ECO:0000313" key="2">
    <source>
        <dbReference type="EMBL" id="TCZ80060.1"/>
    </source>
</evidence>
<dbReference type="PANTHER" id="PTHR39336">
    <property type="entry name" value="PYRIDOXAMINE PHOSPHATE OXIDASE FAMILY PROTEIN (AFU_ORTHOLOGUE AFUA_6G11440)"/>
    <property type="match status" value="1"/>
</dbReference>